<comment type="caution">
    <text evidence="5">The sequence shown here is derived from an EMBL/GenBank/DDBJ whole genome shotgun (WGS) entry which is preliminary data.</text>
</comment>
<feature type="region of interest" description="Disordered" evidence="2">
    <location>
        <begin position="317"/>
        <end position="503"/>
    </location>
</feature>
<evidence type="ECO:0000259" key="3">
    <source>
        <dbReference type="Pfam" id="PF24778"/>
    </source>
</evidence>
<dbReference type="Pfam" id="PF24778">
    <property type="entry name" value="Ig-CFAP74_3rd"/>
    <property type="match status" value="1"/>
</dbReference>
<feature type="domain" description="CFAP74 fourth Ig-like" evidence="4">
    <location>
        <begin position="899"/>
        <end position="978"/>
    </location>
</feature>
<feature type="region of interest" description="Disordered" evidence="2">
    <location>
        <begin position="651"/>
        <end position="686"/>
    </location>
</feature>
<keyword evidence="5" id="KW-0282">Flagellum</keyword>
<proteinExistence type="predicted"/>
<feature type="compositionally biased region" description="Basic residues" evidence="2">
    <location>
        <begin position="334"/>
        <end position="343"/>
    </location>
</feature>
<dbReference type="InterPro" id="IPR056310">
    <property type="entry name" value="Ig-CFAP74_4th"/>
</dbReference>
<feature type="region of interest" description="Disordered" evidence="2">
    <location>
        <begin position="258"/>
        <end position="302"/>
    </location>
</feature>
<reference evidence="5 6" key="1">
    <citation type="submission" date="2019-07" db="EMBL/GenBank/DDBJ databases">
        <title>Draft genome assembly of a fouling barnacle, Amphibalanus amphitrite (Darwin, 1854): The first reference genome for Thecostraca.</title>
        <authorList>
            <person name="Kim W."/>
        </authorList>
    </citation>
    <scope>NUCLEOTIDE SEQUENCE [LARGE SCALE GENOMIC DNA]</scope>
    <source>
        <strain evidence="5">SNU_AA5</strain>
        <tissue evidence="5">Soma without cirri and trophi</tissue>
    </source>
</reference>
<feature type="region of interest" description="Disordered" evidence="2">
    <location>
        <begin position="215"/>
        <end position="235"/>
    </location>
</feature>
<dbReference type="PANTHER" id="PTHR22538">
    <property type="entry name" value="CILIA- AND FLAGELLA-ASSOCIATED PROTEIN 74"/>
    <property type="match status" value="1"/>
</dbReference>
<feature type="compositionally biased region" description="Acidic residues" evidence="2">
    <location>
        <begin position="464"/>
        <end position="473"/>
    </location>
</feature>
<dbReference type="EMBL" id="VIIS01002118">
    <property type="protein sequence ID" value="KAF0288315.1"/>
    <property type="molecule type" value="Genomic_DNA"/>
</dbReference>
<evidence type="ECO:0000256" key="1">
    <source>
        <dbReference type="SAM" id="Coils"/>
    </source>
</evidence>
<name>A0A6A4V3X6_AMPAM</name>
<dbReference type="InterPro" id="IPR056307">
    <property type="entry name" value="Ig-CFAP74_3rd"/>
</dbReference>
<feature type="compositionally biased region" description="Low complexity" evidence="2">
    <location>
        <begin position="654"/>
        <end position="678"/>
    </location>
</feature>
<organism evidence="5 6">
    <name type="scientific">Amphibalanus amphitrite</name>
    <name type="common">Striped barnacle</name>
    <name type="synonym">Balanus amphitrite</name>
    <dbReference type="NCBI Taxonomy" id="1232801"/>
    <lineage>
        <taxon>Eukaryota</taxon>
        <taxon>Metazoa</taxon>
        <taxon>Ecdysozoa</taxon>
        <taxon>Arthropoda</taxon>
        <taxon>Crustacea</taxon>
        <taxon>Multicrustacea</taxon>
        <taxon>Cirripedia</taxon>
        <taxon>Thoracica</taxon>
        <taxon>Thoracicalcarea</taxon>
        <taxon>Balanomorpha</taxon>
        <taxon>Balanoidea</taxon>
        <taxon>Balanidae</taxon>
        <taxon>Amphibalaninae</taxon>
        <taxon>Amphibalanus</taxon>
    </lineage>
</organism>
<keyword evidence="6" id="KW-1185">Reference proteome</keyword>
<dbReference type="Gene3D" id="2.60.40.10">
    <property type="entry name" value="Immunoglobulins"/>
    <property type="match status" value="1"/>
</dbReference>
<feature type="domain" description="CFAP74 third Ig-like" evidence="3">
    <location>
        <begin position="771"/>
        <end position="866"/>
    </location>
</feature>
<dbReference type="InterPro" id="IPR013783">
    <property type="entry name" value="Ig-like_fold"/>
</dbReference>
<evidence type="ECO:0000259" key="4">
    <source>
        <dbReference type="Pfam" id="PF24798"/>
    </source>
</evidence>
<evidence type="ECO:0000256" key="2">
    <source>
        <dbReference type="SAM" id="MobiDB-lite"/>
    </source>
</evidence>
<protein>
    <submittedName>
        <fullName evidence="5">Cilia-and flagella-associated protein 74</fullName>
    </submittedName>
</protein>
<feature type="coiled-coil region" evidence="1">
    <location>
        <begin position="158"/>
        <end position="203"/>
    </location>
</feature>
<keyword evidence="5" id="KW-0969">Cilium</keyword>
<dbReference type="Pfam" id="PF24771">
    <property type="entry name" value="Ig_CFAP74_1st"/>
    <property type="match status" value="1"/>
</dbReference>
<dbReference type="AlphaFoldDB" id="A0A6A4V3X6"/>
<feature type="compositionally biased region" description="Polar residues" evidence="2">
    <location>
        <begin position="353"/>
        <end position="370"/>
    </location>
</feature>
<dbReference type="Proteomes" id="UP000440578">
    <property type="component" value="Unassembled WGS sequence"/>
</dbReference>
<dbReference type="PANTHER" id="PTHR22538:SF0">
    <property type="entry name" value="CILIA- AND FLAGELLA-ASSOCIATED PROTEIN 74"/>
    <property type="match status" value="1"/>
</dbReference>
<keyword evidence="1" id="KW-0175">Coiled coil</keyword>
<evidence type="ECO:0000313" key="6">
    <source>
        <dbReference type="Proteomes" id="UP000440578"/>
    </source>
</evidence>
<accession>A0A6A4V3X6</accession>
<sequence length="983" mass="108243">MADEDEDSTLLCGSKGLITLDEQHHYVRAKQQVDASDAECGRYNILLDEVRQQLWQCRERLQVLSSRREQAAAQARHAAHTGRHASLGYLRDRLAGLEANVAQQQHRRHWLTHRLVTLEKYAAAAAFDDGKLVSTKFFVNEMEKDFERRKQAQKSCYIQREEKLAKIYEDKVRRREERSRRTLRTMAAREDQLRRQAEDAAARMDVHVSNTLKTLHKQHKQQLLASERQRQRRSDAVRQFARQLEYTREVLRVQQQLPARAPGEAAGEHSALSSGTQKLQAHLEQRRATRAAAEQCRVDTAARQRDNTRRIVARLVQEERRRLQSPRPPPAPLRPRRPGRSTRPRSLPPLTAESGQLPDSTTGIEQSASPDSGGAGEEAGRSAETTVSAIARPTDSASADGLTDSAGQHEDMHTLSSPDSSGSSTPPRGPTSDAHGRARASRLSSGDLERLQHLLETSAKGGGGDDEGDDLGDEGSLGGSLGSVGRQWMKRRPDMPVERPPVTSDPCPFSWKPDVIEFKDFQVGWTYYRRVSIVNLSRTRSSCRYIGLFEHNYYQLEQPLAESLRVHFQPPGFLGTGLAAKLELEFTPRMLGDGECLVRFQAPNGEFQVPVRFVAQRAEPRLDRRAVEFGDLVLGTRVKRSVVLRNTGSKGWNSGASSSAGPAASTTSPEPAVTTSTEQQPTSAKTATDIVSSILDQLFDRLPIIDFDGGLGVCGSGEGELPAGGRARLHLGCVADLEGAWRQQFVVEFDDPSCEPFTLTASYSGHEFPISVRNPHLSLDICLCGLTYWDTFEIVNTGKVASRVRTVVPDDMKPFVDIQGSPALVQADNSFKVKIFFKPKRSLLSPPHRFFDPGTHILDFPVSFHVDAGSLGASLGGARGAPIVGSVQAAVSSNHVWLKPERVEFGRVTLLESACRRVQLTNGGLTVQQCHFTGLPDSVTVQPGNGGAVLLPGETVPLDVIFSPSVSGQHQFSLVVETLDGGR</sequence>
<evidence type="ECO:0000313" key="5">
    <source>
        <dbReference type="EMBL" id="KAF0288315.1"/>
    </source>
</evidence>
<feature type="compositionally biased region" description="Low complexity" evidence="2">
    <location>
        <begin position="416"/>
        <end position="433"/>
    </location>
</feature>
<dbReference type="Pfam" id="PF24798">
    <property type="entry name" value="Ig-CFAP74_4th"/>
    <property type="match status" value="1"/>
</dbReference>
<dbReference type="OrthoDB" id="6612278at2759"/>
<gene>
    <name evidence="5" type="primary">Cfap74_3</name>
    <name evidence="5" type="ORF">FJT64_013302</name>
</gene>
<keyword evidence="5" id="KW-0966">Cell projection</keyword>